<reference evidence="8" key="1">
    <citation type="submission" date="2018-09" db="EMBL/GenBank/DDBJ databases">
        <authorList>
            <person name="Zhu H."/>
        </authorList>
    </citation>
    <scope>NUCLEOTIDE SEQUENCE [LARGE SCALE GENOMIC DNA]</scope>
    <source>
        <strain evidence="8">K1R23-30</strain>
    </source>
</reference>
<dbReference type="GO" id="GO:0043683">
    <property type="term" value="P:type IV pilus assembly"/>
    <property type="evidence" value="ECO:0007669"/>
    <property type="project" value="InterPro"/>
</dbReference>
<dbReference type="InterPro" id="IPR002416">
    <property type="entry name" value="T2SS_protein-GspH"/>
</dbReference>
<keyword evidence="3 6" id="KW-0812">Transmembrane</keyword>
<gene>
    <name evidence="7" type="ORF">D3871_10745</name>
</gene>
<keyword evidence="4 6" id="KW-1133">Transmembrane helix</keyword>
<dbReference type="OrthoDB" id="8592370at2"/>
<evidence type="ECO:0000256" key="2">
    <source>
        <dbReference type="ARBA" id="ARBA00022481"/>
    </source>
</evidence>
<keyword evidence="8" id="KW-1185">Reference proteome</keyword>
<comment type="caution">
    <text evidence="7">The sequence shown here is derived from an EMBL/GenBank/DDBJ whole genome shotgun (WGS) entry which is preliminary data.</text>
</comment>
<accession>A0A3A3FSA3</accession>
<organism evidence="7 8">
    <name type="scientific">Noviherbaspirillum saxi</name>
    <dbReference type="NCBI Taxonomy" id="2320863"/>
    <lineage>
        <taxon>Bacteria</taxon>
        <taxon>Pseudomonadati</taxon>
        <taxon>Pseudomonadota</taxon>
        <taxon>Betaproteobacteria</taxon>
        <taxon>Burkholderiales</taxon>
        <taxon>Oxalobacteraceae</taxon>
        <taxon>Noviherbaspirillum</taxon>
    </lineage>
</organism>
<evidence type="ECO:0000313" key="7">
    <source>
        <dbReference type="EMBL" id="RJF98936.1"/>
    </source>
</evidence>
<dbReference type="PROSITE" id="PS00409">
    <property type="entry name" value="PROKAR_NTER_METHYL"/>
    <property type="match status" value="1"/>
</dbReference>
<dbReference type="SUPFAM" id="SSF54523">
    <property type="entry name" value="Pili subunits"/>
    <property type="match status" value="1"/>
</dbReference>
<keyword evidence="5 6" id="KW-0472">Membrane</keyword>
<dbReference type="EMBL" id="QYUO01000001">
    <property type="protein sequence ID" value="RJF98936.1"/>
    <property type="molecule type" value="Genomic_DNA"/>
</dbReference>
<dbReference type="GO" id="GO:0015628">
    <property type="term" value="P:protein secretion by the type II secretion system"/>
    <property type="evidence" value="ECO:0007669"/>
    <property type="project" value="InterPro"/>
</dbReference>
<feature type="transmembrane region" description="Helical" evidence="6">
    <location>
        <begin position="20"/>
        <end position="41"/>
    </location>
</feature>
<dbReference type="Proteomes" id="UP000265955">
    <property type="component" value="Unassembled WGS sequence"/>
</dbReference>
<name>A0A3A3FSA3_9BURK</name>
<evidence type="ECO:0000256" key="4">
    <source>
        <dbReference type="ARBA" id="ARBA00022989"/>
    </source>
</evidence>
<dbReference type="PRINTS" id="PR00885">
    <property type="entry name" value="BCTERIALGSPH"/>
</dbReference>
<dbReference type="GO" id="GO:0016020">
    <property type="term" value="C:membrane"/>
    <property type="evidence" value="ECO:0007669"/>
    <property type="project" value="UniProtKB-SubCell"/>
</dbReference>
<keyword evidence="2" id="KW-0488">Methylation</keyword>
<protein>
    <submittedName>
        <fullName evidence="7">Type IV pilin protein</fullName>
    </submittedName>
</protein>
<evidence type="ECO:0000256" key="3">
    <source>
        <dbReference type="ARBA" id="ARBA00022692"/>
    </source>
</evidence>
<dbReference type="PANTHER" id="PTHR30093">
    <property type="entry name" value="GENERAL SECRETION PATHWAY PROTEIN G"/>
    <property type="match status" value="1"/>
</dbReference>
<dbReference type="AlphaFoldDB" id="A0A3A3FSA3"/>
<dbReference type="PANTHER" id="PTHR30093:SF47">
    <property type="entry name" value="TYPE IV PILUS NON-CORE MINOR PILIN PILE"/>
    <property type="match status" value="1"/>
</dbReference>
<dbReference type="Pfam" id="PF07963">
    <property type="entry name" value="N_methyl"/>
    <property type="match status" value="1"/>
</dbReference>
<dbReference type="InterPro" id="IPR012902">
    <property type="entry name" value="N_methyl_site"/>
</dbReference>
<evidence type="ECO:0000256" key="1">
    <source>
        <dbReference type="ARBA" id="ARBA00004167"/>
    </source>
</evidence>
<dbReference type="InterPro" id="IPR045584">
    <property type="entry name" value="Pilin-like"/>
</dbReference>
<evidence type="ECO:0000256" key="5">
    <source>
        <dbReference type="ARBA" id="ARBA00023136"/>
    </source>
</evidence>
<proteinExistence type="predicted"/>
<evidence type="ECO:0000256" key="6">
    <source>
        <dbReference type="SAM" id="Phobius"/>
    </source>
</evidence>
<sequence>MQKQANSIADPALRIRGFTLLELMVVVVIVGILAGIAFPSYQESIRRTKRTEGKSALMETLQQQERYYSQHNTYAAFSSSSPDKLFKWYSGGSPSNSAYELSATACSDDTVANCVVVTAKPGTALVDSQFSDPACGELGMSSNGKRTPIKAECWK</sequence>
<dbReference type="InterPro" id="IPR031982">
    <property type="entry name" value="PilE-like"/>
</dbReference>
<dbReference type="NCBIfam" id="TIGR02532">
    <property type="entry name" value="IV_pilin_GFxxxE"/>
    <property type="match status" value="1"/>
</dbReference>
<dbReference type="Gene3D" id="3.30.700.10">
    <property type="entry name" value="Glycoprotein, Type 4 Pilin"/>
    <property type="match status" value="1"/>
</dbReference>
<comment type="subcellular location">
    <subcellularLocation>
        <location evidence="1">Membrane</location>
        <topology evidence="1">Single-pass membrane protein</topology>
    </subcellularLocation>
</comment>
<dbReference type="Pfam" id="PF16732">
    <property type="entry name" value="ComP_DUS"/>
    <property type="match status" value="1"/>
</dbReference>
<dbReference type="GO" id="GO:0015627">
    <property type="term" value="C:type II protein secretion system complex"/>
    <property type="evidence" value="ECO:0007669"/>
    <property type="project" value="InterPro"/>
</dbReference>
<dbReference type="RefSeq" id="WP_119768881.1">
    <property type="nucleotide sequence ID" value="NZ_QYUO01000001.1"/>
</dbReference>
<evidence type="ECO:0000313" key="8">
    <source>
        <dbReference type="Proteomes" id="UP000265955"/>
    </source>
</evidence>